<dbReference type="Pfam" id="PF03370">
    <property type="entry name" value="CBM_21"/>
    <property type="match status" value="1"/>
</dbReference>
<dbReference type="GO" id="GO:0008157">
    <property type="term" value="F:protein phosphatase 1 binding"/>
    <property type="evidence" value="ECO:0007669"/>
    <property type="project" value="TreeGrafter"/>
</dbReference>
<dbReference type="PANTHER" id="PTHR12307:SF36">
    <property type="entry name" value="GLYCOGEN-BINDING SUBUNIT 76A"/>
    <property type="match status" value="1"/>
</dbReference>
<dbReference type="GO" id="GO:0005979">
    <property type="term" value="P:regulation of glycogen biosynthetic process"/>
    <property type="evidence" value="ECO:0007669"/>
    <property type="project" value="TreeGrafter"/>
</dbReference>
<feature type="region of interest" description="Disordered" evidence="1">
    <location>
        <begin position="1"/>
        <end position="69"/>
    </location>
</feature>
<sequence>MASWISQENRTGSLASIASDSSDSSSSSNSNSSANDRQDSAPVSASDTDNFAYHSANQSPNRNLSFAGSETRTVRPILRSASSTQVRASASSTSISSQTTNATLKRLSFSSESLRLFNENDSPLAVSGEPHIAKTILPASPEPINSVLSNASNQELRPPQLEFSVLSASCRSPVSPANFSSKVPISFESVTVIQPPQSYVPTSWIKLRLDFLVQNLHFEKIVTVLYTTNAWKTHTVSNVAEYVSGFYADNVDRFRVEIDCYPSEETTIVENSLLKPDFILRVEFAVRCVMGGVEYWNNNDSKNHVIFVATRPIDIPYDEPLKFRTVSGTYKKTPSVLDLEAEFQAKRRASILALKAGHAIANEARRIDDEFMSERRKSAEIDEKVSNDRDESLESSDPNVLRVSPVEYIPSTVEISASTTETSAAGPTVATLPSALSIAALTPPQSPSIKDNSAEFVLMRLKTVTRVTTSRKLESVNLSRAAVNTKTTTTTTITLMPKRQSTAAFVDSGATQDVLESVANTRVSELSEKESEYVNILSRPNSPLKDVRAVKKSGSLGALLLRSESPKLQQKVPALSADT</sequence>
<keyword evidence="4" id="KW-1185">Reference proteome</keyword>
<proteinExistence type="predicted"/>
<evidence type="ECO:0000313" key="4">
    <source>
        <dbReference type="Proteomes" id="UP001211907"/>
    </source>
</evidence>
<dbReference type="GO" id="GO:2001069">
    <property type="term" value="F:glycogen binding"/>
    <property type="evidence" value="ECO:0007669"/>
    <property type="project" value="TreeGrafter"/>
</dbReference>
<gene>
    <name evidence="3" type="ORF">HK100_009772</name>
</gene>
<feature type="compositionally biased region" description="Polar residues" evidence="1">
    <location>
        <begin position="43"/>
        <end position="69"/>
    </location>
</feature>
<evidence type="ECO:0000313" key="3">
    <source>
        <dbReference type="EMBL" id="KAJ3127425.1"/>
    </source>
</evidence>
<dbReference type="GO" id="GO:0000164">
    <property type="term" value="C:protein phosphatase type 1 complex"/>
    <property type="evidence" value="ECO:0007669"/>
    <property type="project" value="TreeGrafter"/>
</dbReference>
<dbReference type="InterPro" id="IPR038175">
    <property type="entry name" value="CBM21_dom_sf"/>
</dbReference>
<dbReference type="PROSITE" id="PS51159">
    <property type="entry name" value="CBM21"/>
    <property type="match status" value="1"/>
</dbReference>
<evidence type="ECO:0000256" key="1">
    <source>
        <dbReference type="SAM" id="MobiDB-lite"/>
    </source>
</evidence>
<feature type="compositionally biased region" description="Polar residues" evidence="1">
    <location>
        <begin position="1"/>
        <end position="12"/>
    </location>
</feature>
<feature type="domain" description="CBM21" evidence="2">
    <location>
        <begin position="182"/>
        <end position="307"/>
    </location>
</feature>
<organism evidence="3 4">
    <name type="scientific">Physocladia obscura</name>
    <dbReference type="NCBI Taxonomy" id="109957"/>
    <lineage>
        <taxon>Eukaryota</taxon>
        <taxon>Fungi</taxon>
        <taxon>Fungi incertae sedis</taxon>
        <taxon>Chytridiomycota</taxon>
        <taxon>Chytridiomycota incertae sedis</taxon>
        <taxon>Chytridiomycetes</taxon>
        <taxon>Chytridiales</taxon>
        <taxon>Chytriomycetaceae</taxon>
        <taxon>Physocladia</taxon>
    </lineage>
</organism>
<name>A0AAD5XEZ8_9FUNG</name>
<reference evidence="3" key="1">
    <citation type="submission" date="2020-05" db="EMBL/GenBank/DDBJ databases">
        <title>Phylogenomic resolution of chytrid fungi.</title>
        <authorList>
            <person name="Stajich J.E."/>
            <person name="Amses K."/>
            <person name="Simmons R."/>
            <person name="Seto K."/>
            <person name="Myers J."/>
            <person name="Bonds A."/>
            <person name="Quandt C.A."/>
            <person name="Barry K."/>
            <person name="Liu P."/>
            <person name="Grigoriev I."/>
            <person name="Longcore J.E."/>
            <person name="James T.Y."/>
        </authorList>
    </citation>
    <scope>NUCLEOTIDE SEQUENCE</scope>
    <source>
        <strain evidence="3">JEL0513</strain>
    </source>
</reference>
<protein>
    <recommendedName>
        <fullName evidence="2">CBM21 domain-containing protein</fullName>
    </recommendedName>
</protein>
<dbReference type="InterPro" id="IPR005036">
    <property type="entry name" value="CBM21_dom"/>
</dbReference>
<dbReference type="PANTHER" id="PTHR12307">
    <property type="entry name" value="PROTEIN PHOSPHATASE 1 REGULATORY SUBUNIT"/>
    <property type="match status" value="1"/>
</dbReference>
<accession>A0AAD5XEZ8</accession>
<feature type="compositionally biased region" description="Basic and acidic residues" evidence="1">
    <location>
        <begin position="376"/>
        <end position="392"/>
    </location>
</feature>
<comment type="caution">
    <text evidence="3">The sequence shown here is derived from an EMBL/GenBank/DDBJ whole genome shotgun (WGS) entry which is preliminary data.</text>
</comment>
<dbReference type="InterPro" id="IPR050782">
    <property type="entry name" value="PP1_regulatory_subunit_3"/>
</dbReference>
<evidence type="ECO:0000259" key="2">
    <source>
        <dbReference type="PROSITE" id="PS51159"/>
    </source>
</evidence>
<dbReference type="EMBL" id="JADGJH010000512">
    <property type="protein sequence ID" value="KAJ3127425.1"/>
    <property type="molecule type" value="Genomic_DNA"/>
</dbReference>
<feature type="compositionally biased region" description="Low complexity" evidence="1">
    <location>
        <begin position="13"/>
        <end position="35"/>
    </location>
</feature>
<dbReference type="AlphaFoldDB" id="A0AAD5XEZ8"/>
<dbReference type="Gene3D" id="2.60.40.2440">
    <property type="entry name" value="Carbohydrate binding type-21 domain"/>
    <property type="match status" value="1"/>
</dbReference>
<feature type="region of interest" description="Disordered" evidence="1">
    <location>
        <begin position="376"/>
        <end position="399"/>
    </location>
</feature>
<dbReference type="Proteomes" id="UP001211907">
    <property type="component" value="Unassembled WGS sequence"/>
</dbReference>